<feature type="domain" description="N-acetyltransferase" evidence="3">
    <location>
        <begin position="3"/>
        <end position="157"/>
    </location>
</feature>
<proteinExistence type="predicted"/>
<keyword evidence="2" id="KW-0012">Acyltransferase</keyword>
<dbReference type="Gene3D" id="3.40.630.30">
    <property type="match status" value="1"/>
</dbReference>
<dbReference type="PANTHER" id="PTHR43877:SF1">
    <property type="entry name" value="ACETYLTRANSFERASE"/>
    <property type="match status" value="1"/>
</dbReference>
<comment type="caution">
    <text evidence="4">The sequence shown here is derived from an EMBL/GenBank/DDBJ whole genome shotgun (WGS) entry which is preliminary data.</text>
</comment>
<dbReference type="InParanoid" id="A0A420XND0"/>
<sequence length="182" mass="19433">MTLLVRPELPDDRAVVEDLHLQAFGDHGRVVADLVESLRGLVSGGRGTSLVGEEDGAVVGHVMVTDALLDAPQRLVTVRVLSPLSVLPAAQRQGVGRTLVAAAVDDCAAAGSPAVFLEGDPRYYSRRGFSPGAPHGFRRPSLRIPEAAFQVLLLPAHEPWMTGTLVYPDVFWTHDAVGLRDA</sequence>
<protein>
    <submittedName>
        <fullName evidence="4">Putative acetyltransferase</fullName>
    </submittedName>
</protein>
<dbReference type="PROSITE" id="PS51186">
    <property type="entry name" value="GNAT"/>
    <property type="match status" value="1"/>
</dbReference>
<dbReference type="CDD" id="cd04301">
    <property type="entry name" value="NAT_SF"/>
    <property type="match status" value="1"/>
</dbReference>
<keyword evidence="5" id="KW-1185">Reference proteome</keyword>
<evidence type="ECO:0000256" key="1">
    <source>
        <dbReference type="ARBA" id="ARBA00022679"/>
    </source>
</evidence>
<dbReference type="Proteomes" id="UP000281955">
    <property type="component" value="Unassembled WGS sequence"/>
</dbReference>
<dbReference type="GO" id="GO:0016747">
    <property type="term" value="F:acyltransferase activity, transferring groups other than amino-acyl groups"/>
    <property type="evidence" value="ECO:0007669"/>
    <property type="project" value="InterPro"/>
</dbReference>
<name>A0A420XND0_9ACTN</name>
<keyword evidence="1 4" id="KW-0808">Transferase</keyword>
<dbReference type="EMBL" id="RBWV01000013">
    <property type="protein sequence ID" value="RKS72782.1"/>
    <property type="molecule type" value="Genomic_DNA"/>
</dbReference>
<dbReference type="AlphaFoldDB" id="A0A420XND0"/>
<dbReference type="RefSeq" id="WP_231121842.1">
    <property type="nucleotide sequence ID" value="NZ_RBWV01000013.1"/>
</dbReference>
<gene>
    <name evidence="4" type="ORF">CLV35_3033</name>
</gene>
<reference evidence="4 5" key="1">
    <citation type="submission" date="2018-10" db="EMBL/GenBank/DDBJ databases">
        <title>Genomic Encyclopedia of Archaeal and Bacterial Type Strains, Phase II (KMG-II): from individual species to whole genera.</title>
        <authorList>
            <person name="Goeker M."/>
        </authorList>
    </citation>
    <scope>NUCLEOTIDE SEQUENCE [LARGE SCALE GENOMIC DNA]</scope>
    <source>
        <strain evidence="4 5">RP-AC37</strain>
    </source>
</reference>
<accession>A0A420XND0</accession>
<evidence type="ECO:0000313" key="4">
    <source>
        <dbReference type="EMBL" id="RKS72782.1"/>
    </source>
</evidence>
<dbReference type="InterPro" id="IPR016181">
    <property type="entry name" value="Acyl_CoA_acyltransferase"/>
</dbReference>
<organism evidence="4 5">
    <name type="scientific">Motilibacter peucedani</name>
    <dbReference type="NCBI Taxonomy" id="598650"/>
    <lineage>
        <taxon>Bacteria</taxon>
        <taxon>Bacillati</taxon>
        <taxon>Actinomycetota</taxon>
        <taxon>Actinomycetes</taxon>
        <taxon>Motilibacterales</taxon>
        <taxon>Motilibacteraceae</taxon>
        <taxon>Motilibacter</taxon>
    </lineage>
</organism>
<dbReference type="InterPro" id="IPR000182">
    <property type="entry name" value="GNAT_dom"/>
</dbReference>
<evidence type="ECO:0000256" key="2">
    <source>
        <dbReference type="ARBA" id="ARBA00023315"/>
    </source>
</evidence>
<dbReference type="Pfam" id="PF13527">
    <property type="entry name" value="Acetyltransf_9"/>
    <property type="match status" value="1"/>
</dbReference>
<dbReference type="PANTHER" id="PTHR43877">
    <property type="entry name" value="AMINOALKYLPHOSPHONATE N-ACETYLTRANSFERASE-RELATED-RELATED"/>
    <property type="match status" value="1"/>
</dbReference>
<dbReference type="InterPro" id="IPR050832">
    <property type="entry name" value="Bact_Acetyltransf"/>
</dbReference>
<evidence type="ECO:0000259" key="3">
    <source>
        <dbReference type="PROSITE" id="PS51186"/>
    </source>
</evidence>
<evidence type="ECO:0000313" key="5">
    <source>
        <dbReference type="Proteomes" id="UP000281955"/>
    </source>
</evidence>
<dbReference type="SUPFAM" id="SSF55729">
    <property type="entry name" value="Acyl-CoA N-acyltransferases (Nat)"/>
    <property type="match status" value="1"/>
</dbReference>